<proteinExistence type="predicted"/>
<dbReference type="HOGENOM" id="CLU_2284918_0_0_2"/>
<organism evidence="1">
    <name type="scientific">Candidatus Nitrosarchaeum limnium SFB1</name>
    <dbReference type="NCBI Taxonomy" id="886738"/>
    <lineage>
        <taxon>Archaea</taxon>
        <taxon>Nitrososphaerota</taxon>
        <taxon>Nitrososphaeria</taxon>
        <taxon>Nitrosopumilales</taxon>
        <taxon>Nitrosopumilaceae</taxon>
        <taxon>Nitrosarchaeum</taxon>
    </lineage>
</organism>
<dbReference type="EMBL" id="AEGP01000046">
    <property type="protein sequence ID" value="EGG41849.1"/>
    <property type="molecule type" value="Genomic_DNA"/>
</dbReference>
<dbReference type="AlphaFoldDB" id="F3KLB2"/>
<dbReference type="STRING" id="886738.Nlim_1292"/>
<evidence type="ECO:0000313" key="1">
    <source>
        <dbReference type="EMBL" id="EGG41849.1"/>
    </source>
</evidence>
<gene>
    <name evidence="1" type="ORF">Nlim_1292</name>
</gene>
<comment type="caution">
    <text evidence="1">The sequence shown here is derived from an EMBL/GenBank/DDBJ whole genome shotgun (WGS) entry which is preliminary data.</text>
</comment>
<accession>F3KLB2</accession>
<protein>
    <submittedName>
        <fullName evidence="1">Uncharacterized protein</fullName>
    </submittedName>
</protein>
<reference evidence="1" key="1">
    <citation type="journal article" date="2011" name="PLoS ONE">
        <title>Genome of a low-salinity ammonia-oxidizing archaeon determined by single-cell and metagenomic analysis.</title>
        <authorList>
            <person name="Blainey P.C."/>
            <person name="Mosier A.C."/>
            <person name="Potanina A."/>
            <person name="Francis C.A."/>
            <person name="Quake S.R."/>
        </authorList>
    </citation>
    <scope>NUCLEOTIDE SEQUENCE [LARGE SCALE GENOMIC DNA]</scope>
    <source>
        <strain evidence="1">SFB1</strain>
    </source>
</reference>
<name>F3KLB2_9ARCH</name>
<sequence>MENIASKEYDKNPDELFQALIIAVQEAGLKISKIENSIRRIEVSTGVSLFSFGENCEIIVSDNNNKSLVYVRAKPKIAWNITAQLDGKVNKMFQILDNKFI</sequence>
<dbReference type="Proteomes" id="UP000004348">
    <property type="component" value="Chromosome"/>
</dbReference>